<evidence type="ECO:0000256" key="1">
    <source>
        <dbReference type="ARBA" id="ARBA00006271"/>
    </source>
</evidence>
<evidence type="ECO:0000256" key="2">
    <source>
        <dbReference type="ARBA" id="ARBA00022151"/>
    </source>
</evidence>
<dbReference type="GO" id="GO:0005524">
    <property type="term" value="F:ATP binding"/>
    <property type="evidence" value="ECO:0007669"/>
    <property type="project" value="UniProtKB-KW"/>
</dbReference>
<dbReference type="Gene3D" id="1.10.1420.10">
    <property type="match status" value="2"/>
</dbReference>
<feature type="compositionally biased region" description="Basic and acidic residues" evidence="9">
    <location>
        <begin position="956"/>
        <end position="974"/>
    </location>
</feature>
<dbReference type="SMART" id="SM00534">
    <property type="entry name" value="MUTSac"/>
    <property type="match status" value="1"/>
</dbReference>
<evidence type="ECO:0000256" key="5">
    <source>
        <dbReference type="ARBA" id="ARBA00023125"/>
    </source>
</evidence>
<proteinExistence type="inferred from homology"/>
<feature type="compositionally biased region" description="Acidic residues" evidence="9">
    <location>
        <begin position="975"/>
        <end position="984"/>
    </location>
</feature>
<accession>A0A8X7N9C4</accession>
<evidence type="ECO:0000313" key="12">
    <source>
        <dbReference type="EMBL" id="KAE8267876.1"/>
    </source>
</evidence>
<organism evidence="12 13">
    <name type="scientific">Tilletia walkeri</name>
    <dbReference type="NCBI Taxonomy" id="117179"/>
    <lineage>
        <taxon>Eukaryota</taxon>
        <taxon>Fungi</taxon>
        <taxon>Dikarya</taxon>
        <taxon>Basidiomycota</taxon>
        <taxon>Ustilaginomycotina</taxon>
        <taxon>Exobasidiomycetes</taxon>
        <taxon>Tilletiales</taxon>
        <taxon>Tilletiaceae</taxon>
        <taxon>Tilletia</taxon>
    </lineage>
</organism>
<dbReference type="AlphaFoldDB" id="A0A8X7N9C4"/>
<reference evidence="12" key="2">
    <citation type="journal article" date="2019" name="IMA Fungus">
        <title>Genome sequencing and comparison of five Tilletia species to identify candidate genes for the detection of regulated species infecting wheat.</title>
        <authorList>
            <person name="Nguyen H.D.T."/>
            <person name="Sultana T."/>
            <person name="Kesanakurti P."/>
            <person name="Hambleton S."/>
        </authorList>
    </citation>
    <scope>NUCLEOTIDE SEQUENCE</scope>
    <source>
        <strain evidence="12">DAOMC 236422</strain>
    </source>
</reference>
<feature type="region of interest" description="Disordered" evidence="9">
    <location>
        <begin position="949"/>
        <end position="984"/>
    </location>
</feature>
<evidence type="ECO:0000256" key="8">
    <source>
        <dbReference type="ARBA" id="ARBA00073774"/>
    </source>
</evidence>
<feature type="domain" description="DNA mismatch repair proteins mutS family" evidence="11">
    <location>
        <begin position="697"/>
        <end position="888"/>
    </location>
</feature>
<dbReference type="PANTHER" id="PTHR11361:SF21">
    <property type="entry name" value="MUTS PROTEIN HOMOLOG 4"/>
    <property type="match status" value="1"/>
</dbReference>
<feature type="domain" description="DNA mismatch repair protein MutS core" evidence="10">
    <location>
        <begin position="340"/>
        <end position="681"/>
    </location>
</feature>
<evidence type="ECO:0000259" key="11">
    <source>
        <dbReference type="SMART" id="SM00534"/>
    </source>
</evidence>
<gene>
    <name evidence="12" type="ORF">A4X09_0g4461</name>
</gene>
<dbReference type="InterPro" id="IPR045076">
    <property type="entry name" value="MutS"/>
</dbReference>
<feature type="compositionally biased region" description="Polar residues" evidence="9">
    <location>
        <begin position="32"/>
        <end position="41"/>
    </location>
</feature>
<dbReference type="Gene3D" id="3.40.50.300">
    <property type="entry name" value="P-loop containing nucleotide triphosphate hydrolases"/>
    <property type="match status" value="1"/>
</dbReference>
<dbReference type="InterPro" id="IPR000432">
    <property type="entry name" value="DNA_mismatch_repair_MutS_C"/>
</dbReference>
<keyword evidence="4" id="KW-0067">ATP-binding</keyword>
<feature type="compositionally biased region" description="Polar residues" evidence="9">
    <location>
        <begin position="62"/>
        <end position="84"/>
    </location>
</feature>
<name>A0A8X7N9C4_9BASI</name>
<dbReference type="FunFam" id="3.40.50.300:FF:000870">
    <property type="entry name" value="MutS protein homolog 4"/>
    <property type="match status" value="1"/>
</dbReference>
<dbReference type="InterPro" id="IPR036187">
    <property type="entry name" value="DNA_mismatch_repair_MutS_sf"/>
</dbReference>
<dbReference type="CDD" id="cd03243">
    <property type="entry name" value="ABC_MutS_homologs"/>
    <property type="match status" value="1"/>
</dbReference>
<feature type="compositionally biased region" description="Polar residues" evidence="9">
    <location>
        <begin position="242"/>
        <end position="264"/>
    </location>
</feature>
<dbReference type="EMBL" id="LWDG02000191">
    <property type="protein sequence ID" value="KAE8267876.1"/>
    <property type="molecule type" value="Genomic_DNA"/>
</dbReference>
<dbReference type="SMART" id="SM00533">
    <property type="entry name" value="MUTSd"/>
    <property type="match status" value="1"/>
</dbReference>
<dbReference type="InterPro" id="IPR027417">
    <property type="entry name" value="P-loop_NTPase"/>
</dbReference>
<evidence type="ECO:0000256" key="4">
    <source>
        <dbReference type="ARBA" id="ARBA00022840"/>
    </source>
</evidence>
<dbReference type="GO" id="GO:0007131">
    <property type="term" value="P:reciprocal meiotic recombination"/>
    <property type="evidence" value="ECO:0007669"/>
    <property type="project" value="TreeGrafter"/>
</dbReference>
<evidence type="ECO:0000256" key="3">
    <source>
        <dbReference type="ARBA" id="ARBA00022741"/>
    </source>
</evidence>
<keyword evidence="6" id="KW-0469">Meiosis</keyword>
<comment type="subunit">
    <text evidence="7">Heterodimer consisting of MSH2-MSH3 (MutS beta). Forms a ternary complex with MutL alpha (MLH1-PMS1).</text>
</comment>
<keyword evidence="5" id="KW-0238">DNA-binding</keyword>
<evidence type="ECO:0000256" key="9">
    <source>
        <dbReference type="SAM" id="MobiDB-lite"/>
    </source>
</evidence>
<dbReference type="Pfam" id="PF05192">
    <property type="entry name" value="MutS_III"/>
    <property type="match status" value="1"/>
</dbReference>
<dbReference type="GO" id="GO:0006298">
    <property type="term" value="P:mismatch repair"/>
    <property type="evidence" value="ECO:0007669"/>
    <property type="project" value="InterPro"/>
</dbReference>
<reference evidence="12" key="1">
    <citation type="submission" date="2016-04" db="EMBL/GenBank/DDBJ databases">
        <authorList>
            <person name="Nguyen H.D."/>
            <person name="Samba Siva P."/>
            <person name="Cullis J."/>
            <person name="Levesque C.A."/>
            <person name="Hambleton S."/>
        </authorList>
    </citation>
    <scope>NUCLEOTIDE SEQUENCE</scope>
    <source>
        <strain evidence="12">DAOMC 236422</strain>
    </source>
</reference>
<dbReference type="Pfam" id="PF00488">
    <property type="entry name" value="MutS_V"/>
    <property type="match status" value="1"/>
</dbReference>
<keyword evidence="3" id="KW-0547">Nucleotide-binding</keyword>
<evidence type="ECO:0000256" key="6">
    <source>
        <dbReference type="ARBA" id="ARBA00023254"/>
    </source>
</evidence>
<dbReference type="InterPro" id="IPR007696">
    <property type="entry name" value="DNA_mismatch_repair_MutS_core"/>
</dbReference>
<dbReference type="PANTHER" id="PTHR11361">
    <property type="entry name" value="DNA MISMATCH REPAIR PROTEIN MUTS FAMILY MEMBER"/>
    <property type="match status" value="1"/>
</dbReference>
<feature type="compositionally biased region" description="Low complexity" evidence="9">
    <location>
        <begin position="1"/>
        <end position="23"/>
    </location>
</feature>
<dbReference type="SUPFAM" id="SSF48334">
    <property type="entry name" value="DNA repair protein MutS, domain III"/>
    <property type="match status" value="1"/>
</dbReference>
<protein>
    <recommendedName>
        <fullName evidence="2 8">DNA mismatch repair protein MSH3</fullName>
    </recommendedName>
    <alternativeName>
        <fullName evidence="2 8">DNA mismatch repair protein MSH3</fullName>
    </alternativeName>
</protein>
<evidence type="ECO:0000259" key="10">
    <source>
        <dbReference type="SMART" id="SM00533"/>
    </source>
</evidence>
<dbReference type="GO" id="GO:0005634">
    <property type="term" value="C:nucleus"/>
    <property type="evidence" value="ECO:0007669"/>
    <property type="project" value="TreeGrafter"/>
</dbReference>
<feature type="region of interest" description="Disordered" evidence="9">
    <location>
        <begin position="234"/>
        <end position="264"/>
    </location>
</feature>
<evidence type="ECO:0000256" key="7">
    <source>
        <dbReference type="ARBA" id="ARBA00025902"/>
    </source>
</evidence>
<dbReference type="Proteomes" id="UP000078113">
    <property type="component" value="Unassembled WGS sequence"/>
</dbReference>
<evidence type="ECO:0000313" key="13">
    <source>
        <dbReference type="Proteomes" id="UP000078113"/>
    </source>
</evidence>
<comment type="caution">
    <text evidence="12">The sequence shown here is derived from an EMBL/GenBank/DDBJ whole genome shotgun (WGS) entry which is preliminary data.</text>
</comment>
<comment type="similarity">
    <text evidence="1">Belongs to the DNA mismatch repair MutS family.</text>
</comment>
<dbReference type="GO" id="GO:0140664">
    <property type="term" value="F:ATP-dependent DNA damage sensor activity"/>
    <property type="evidence" value="ECO:0007669"/>
    <property type="project" value="InterPro"/>
</dbReference>
<dbReference type="SUPFAM" id="SSF52540">
    <property type="entry name" value="P-loop containing nucleoside triphosphate hydrolases"/>
    <property type="match status" value="1"/>
</dbReference>
<sequence length="984" mass="107108">MSSIAAAPSAAAAGGPSSYISSGSDDRAPIPTSLQAQSTAAFSPFKSASAVGTSIRRPPSSRPATSMSMRSNRPTTAASATKSQPASGICAVIETRGIGREVGIAVLDQDTGKGHAKVEERRLLADELNVSLLTTIFRKSHPLPDTQTYIKTIQHLSLTGVAVLLAPGNAQNSAAGSALLGERFSQATHGQNSVLLQCIEEAFGVGPTHIHRRHWNEKEGAAYIQRLIAAEQPAPAPVNDSEGASTTTSSIKDQSSSGKNTGLGSVSGRVTGTAALTAVSSKYYALSAACALFRYLESAEDSSFRNNSLFIEYRSPEGVLFIGSETVRSLELLENNLNKKSKQCLFGLMNFCATPMAERLLRMNLLQPLTDRNTIESRHDAVEEMVHSEERYASVTQSLKPLAQHKIDGDKLISQVCMAERSQLRSPAQTETKIANILSLRTFVRSLRPAKHALDGCSSGLLRAVRMFLDSDELDEIAMAIESCINNDMLEGKVKLGKSGLAARNARLQDVDNSLQSNRSALLDVARETYKENIKDIYDLAAELSETHQLPLTLKYAASGFVLDLKTEHAPNQRDLPRTFINVVKGRTKTYTMSTIELKKRNQKMLDSMNEVLLLSDQTIEELRQDVTDRVGALFKASEAIAILDMLASFAHLVTVQNCVRPELTNTLAISNGRHPVLARFPTQKLIGNDVYASEGQSFTLINGPNMSGKSTYLQQIALLVIMASVGSFVPAQYASFPTYDAILTCECRSDNLAQQLSSFAAEMRATSFILSAATPRSLVLIDELGRATSTSEGFGFSYAVAEHLIGSGTTTFWATHLTDLNVVLGQHFNVCSTTFQVDVAKRGQQVSMDFRHRIVEGPGANHHLGLQLARLAGVPKDVCDTAEKLAAELREAEERQRAKSKASAVVQRRKIILQLDALLRQTLESSRLPAKDLREFLIRLQDEATDELYETYSEADTRSNRANEEEKDGGGGEEREEEEKMET</sequence>
<feature type="region of interest" description="Disordered" evidence="9">
    <location>
        <begin position="1"/>
        <end position="84"/>
    </location>
</feature>
<dbReference type="GO" id="GO:0030983">
    <property type="term" value="F:mismatched DNA binding"/>
    <property type="evidence" value="ECO:0007669"/>
    <property type="project" value="InterPro"/>
</dbReference>
<keyword evidence="13" id="KW-1185">Reference proteome</keyword>